<evidence type="ECO:0000256" key="3">
    <source>
        <dbReference type="ARBA" id="ARBA00022475"/>
    </source>
</evidence>
<dbReference type="Proteomes" id="UP000637074">
    <property type="component" value="Unassembled WGS sequence"/>
</dbReference>
<accession>A0ABQ3N6N8</accession>
<evidence type="ECO:0000256" key="7">
    <source>
        <dbReference type="SAM" id="Phobius"/>
    </source>
</evidence>
<evidence type="ECO:0000256" key="6">
    <source>
        <dbReference type="ARBA" id="ARBA00023136"/>
    </source>
</evidence>
<comment type="similarity">
    <text evidence="2">Belongs to the chromate ion transporter (CHR) (TC 2.A.51) family.</text>
</comment>
<comment type="subcellular location">
    <subcellularLocation>
        <location evidence="1">Cell membrane</location>
        <topology evidence="1">Multi-pass membrane protein</topology>
    </subcellularLocation>
</comment>
<organism evidence="8 9">
    <name type="scientific">Neobacillus kokaensis</name>
    <dbReference type="NCBI Taxonomy" id="2759023"/>
    <lineage>
        <taxon>Bacteria</taxon>
        <taxon>Bacillati</taxon>
        <taxon>Bacillota</taxon>
        <taxon>Bacilli</taxon>
        <taxon>Bacillales</taxon>
        <taxon>Bacillaceae</taxon>
        <taxon>Neobacillus</taxon>
    </lineage>
</organism>
<dbReference type="EMBL" id="BNDS01000022">
    <property type="protein sequence ID" value="GHI00398.1"/>
    <property type="molecule type" value="Genomic_DNA"/>
</dbReference>
<dbReference type="InterPro" id="IPR003370">
    <property type="entry name" value="Chromate_transpt"/>
</dbReference>
<comment type="caution">
    <text evidence="8">The sequence shown here is derived from an EMBL/GenBank/DDBJ whole genome shotgun (WGS) entry which is preliminary data.</text>
</comment>
<evidence type="ECO:0000256" key="1">
    <source>
        <dbReference type="ARBA" id="ARBA00004651"/>
    </source>
</evidence>
<feature type="transmembrane region" description="Helical" evidence="7">
    <location>
        <begin position="111"/>
        <end position="132"/>
    </location>
</feature>
<dbReference type="RefSeq" id="WP_191275798.1">
    <property type="nucleotide sequence ID" value="NZ_BNDS01000022.1"/>
</dbReference>
<keyword evidence="9" id="KW-1185">Reference proteome</keyword>
<evidence type="ECO:0000256" key="2">
    <source>
        <dbReference type="ARBA" id="ARBA00005262"/>
    </source>
</evidence>
<name>A0ABQ3N6N8_9BACI</name>
<feature type="transmembrane region" description="Helical" evidence="7">
    <location>
        <begin position="144"/>
        <end position="175"/>
    </location>
</feature>
<protein>
    <submittedName>
        <fullName evidence="8">Chromate transporter</fullName>
    </submittedName>
</protein>
<keyword evidence="3" id="KW-1003">Cell membrane</keyword>
<feature type="transmembrane region" description="Helical" evidence="7">
    <location>
        <begin position="81"/>
        <end position="104"/>
    </location>
</feature>
<evidence type="ECO:0000313" key="9">
    <source>
        <dbReference type="Proteomes" id="UP000637074"/>
    </source>
</evidence>
<dbReference type="PANTHER" id="PTHR43663">
    <property type="entry name" value="CHROMATE TRANSPORT PROTEIN-RELATED"/>
    <property type="match status" value="1"/>
</dbReference>
<dbReference type="PANTHER" id="PTHR43663:SF2">
    <property type="entry name" value="CHROMATE TRANSPORT PROTEIN-RELATED"/>
    <property type="match status" value="1"/>
</dbReference>
<reference evidence="8 9" key="1">
    <citation type="journal article" date="2022" name="Int. J. Syst. Evol. Microbiol.">
        <title>Neobacillus kokaensis sp. nov., isolated from soil.</title>
        <authorList>
            <person name="Yuki K."/>
            <person name="Matsubara H."/>
            <person name="Yamaguchi S."/>
        </authorList>
    </citation>
    <scope>NUCLEOTIDE SEQUENCE [LARGE SCALE GENOMIC DNA]</scope>
    <source>
        <strain evidence="8 9">LOB 377</strain>
    </source>
</reference>
<evidence type="ECO:0000313" key="8">
    <source>
        <dbReference type="EMBL" id="GHI00398.1"/>
    </source>
</evidence>
<keyword evidence="4 7" id="KW-0812">Transmembrane</keyword>
<feature type="transmembrane region" description="Helical" evidence="7">
    <location>
        <begin position="51"/>
        <end position="75"/>
    </location>
</feature>
<sequence>MNKKWNLILQIFFVFLKIGPITFGGGYAMIPVIEREIVIKKRWIRPQDVADVLVIAQSVPGAIALNSATFIGYTIAGVQGAVAALIGVLLPTFLIVIGLSLLFLYLHGNPIVDAALQGMSAAIVALIIFAAYKIGRTAVFDKTTFITAFATAAVLFFLNLNPVLVICLGIATGIIQIKVKELLGMTVLLEKNEAGQVQKEPVGKSVNQ</sequence>
<dbReference type="Pfam" id="PF02417">
    <property type="entry name" value="Chromate_transp"/>
    <property type="match status" value="1"/>
</dbReference>
<feature type="transmembrane region" description="Helical" evidence="7">
    <location>
        <begin position="6"/>
        <end position="30"/>
    </location>
</feature>
<proteinExistence type="inferred from homology"/>
<evidence type="ECO:0000256" key="5">
    <source>
        <dbReference type="ARBA" id="ARBA00022989"/>
    </source>
</evidence>
<gene>
    <name evidence="8" type="ORF">AM1BK_39400</name>
</gene>
<keyword evidence="6 7" id="KW-0472">Membrane</keyword>
<keyword evidence="5 7" id="KW-1133">Transmembrane helix</keyword>
<evidence type="ECO:0000256" key="4">
    <source>
        <dbReference type="ARBA" id="ARBA00022692"/>
    </source>
</evidence>
<dbReference type="InterPro" id="IPR052518">
    <property type="entry name" value="CHR_Transporter"/>
</dbReference>